<feature type="coiled-coil region" evidence="1">
    <location>
        <begin position="156"/>
        <end position="211"/>
    </location>
</feature>
<keyword evidence="1" id="KW-0175">Coiled coil</keyword>
<protein>
    <recommendedName>
        <fullName evidence="5">SPRY domain-containing protein</fullName>
    </recommendedName>
</protein>
<dbReference type="Proteomes" id="UP001281761">
    <property type="component" value="Unassembled WGS sequence"/>
</dbReference>
<accession>A0ABQ9XXY0</accession>
<evidence type="ECO:0008006" key="5">
    <source>
        <dbReference type="Google" id="ProtNLM"/>
    </source>
</evidence>
<proteinExistence type="predicted"/>
<dbReference type="EMBL" id="JARBJD010000057">
    <property type="protein sequence ID" value="KAK2956308.1"/>
    <property type="molecule type" value="Genomic_DNA"/>
</dbReference>
<name>A0ABQ9XXY0_9EUKA</name>
<comment type="caution">
    <text evidence="3">The sequence shown here is derived from an EMBL/GenBank/DDBJ whole genome shotgun (WGS) entry which is preliminary data.</text>
</comment>
<sequence>MIVEPPQNDSKSDDKDLMNPPTIESVLEWLNDSSVHPRDKVNSFQWLLVPSLLTTHIQPQQNDDESHKTPNKQLISQILLTIMNNLDQCFDCHTPIANKRLLHSSLSQLSQSPSLSPSVRRDVEKCLASLKTVDEGQFVLLRKEYHESMEEALVSFTQIQQQHSQLRKEMEHIQQENERLQREIVTTTQKLDENERRIAEQQKQLAQHDQLIARHDKLESEQIILRSKEQSFLSTLNALQQQHDQLHAQFGESERRITKLEQEKTDLFEEKKTLLSMNQSLNQEKEQKRQENEQLKQVNQHLRMELAKKTQKQEEKKVNDTPTQQTVQPKMTAVSKKEKMFVSSDIIVAFNPTHFRVCGPTITRLGSHDWACCFTKPISKDIHRLSIKTEASIVNGGAYNSPKAGMMFNKTGKLYIAKNTRFQNTALRRGQELSVEADMKKKTFHFFVDGVQQPHHFINIPVHPLFINIPLLHSVSQQNEENNVRNGEMERVRSFFVTIDDQHDPPTIGRHWTRPVAVGVTPVLSSP</sequence>
<evidence type="ECO:0000313" key="4">
    <source>
        <dbReference type="Proteomes" id="UP001281761"/>
    </source>
</evidence>
<organism evidence="3 4">
    <name type="scientific">Blattamonas nauphoetae</name>
    <dbReference type="NCBI Taxonomy" id="2049346"/>
    <lineage>
        <taxon>Eukaryota</taxon>
        <taxon>Metamonada</taxon>
        <taxon>Preaxostyla</taxon>
        <taxon>Oxymonadida</taxon>
        <taxon>Blattamonas</taxon>
    </lineage>
</organism>
<gene>
    <name evidence="3" type="ORF">BLNAU_8675</name>
</gene>
<feature type="region of interest" description="Disordered" evidence="2">
    <location>
        <begin position="1"/>
        <end position="20"/>
    </location>
</feature>
<reference evidence="3 4" key="1">
    <citation type="journal article" date="2022" name="bioRxiv">
        <title>Genomics of Preaxostyla Flagellates Illuminates Evolutionary Transitions and the Path Towards Mitochondrial Loss.</title>
        <authorList>
            <person name="Novak L.V.F."/>
            <person name="Treitli S.C."/>
            <person name="Pyrih J."/>
            <person name="Halakuc P."/>
            <person name="Pipaliya S.V."/>
            <person name="Vacek V."/>
            <person name="Brzon O."/>
            <person name="Soukal P."/>
            <person name="Eme L."/>
            <person name="Dacks J.B."/>
            <person name="Karnkowska A."/>
            <person name="Elias M."/>
            <person name="Hampl V."/>
        </authorList>
    </citation>
    <scope>NUCLEOTIDE SEQUENCE [LARGE SCALE GENOMIC DNA]</scope>
    <source>
        <strain evidence="3">NAU3</strain>
        <tissue evidence="3">Gut</tissue>
    </source>
</reference>
<feature type="compositionally biased region" description="Basic and acidic residues" evidence="2">
    <location>
        <begin position="307"/>
        <end position="319"/>
    </location>
</feature>
<evidence type="ECO:0000313" key="3">
    <source>
        <dbReference type="EMBL" id="KAK2956308.1"/>
    </source>
</evidence>
<feature type="region of interest" description="Disordered" evidence="2">
    <location>
        <begin position="307"/>
        <end position="326"/>
    </location>
</feature>
<evidence type="ECO:0000256" key="2">
    <source>
        <dbReference type="SAM" id="MobiDB-lite"/>
    </source>
</evidence>
<evidence type="ECO:0000256" key="1">
    <source>
        <dbReference type="SAM" id="Coils"/>
    </source>
</evidence>
<keyword evidence="4" id="KW-1185">Reference proteome</keyword>